<dbReference type="InterPro" id="IPR036420">
    <property type="entry name" value="BRCT_dom_sf"/>
</dbReference>
<dbReference type="Gene3D" id="3.40.50.10190">
    <property type="entry name" value="BRCT domain"/>
    <property type="match status" value="1"/>
</dbReference>
<protein>
    <recommendedName>
        <fullName evidence="1">BRCT domain-containing protein</fullName>
    </recommendedName>
</protein>
<dbReference type="PROSITE" id="PS50172">
    <property type="entry name" value="BRCT"/>
    <property type="match status" value="1"/>
</dbReference>
<reference evidence="2" key="1">
    <citation type="submission" date="2023-10" db="EMBL/GenBank/DDBJ databases">
        <title>Genome assemblies of two species of porcelain crab, Petrolisthes cinctipes and Petrolisthes manimaculis (Anomura: Porcellanidae).</title>
        <authorList>
            <person name="Angst P."/>
        </authorList>
    </citation>
    <scope>NUCLEOTIDE SEQUENCE</scope>
    <source>
        <strain evidence="2">PB745_01</strain>
        <tissue evidence="2">Gill</tissue>
    </source>
</reference>
<accession>A0AAE1FFS9</accession>
<name>A0AAE1FFS9_PETCI</name>
<dbReference type="InterPro" id="IPR001357">
    <property type="entry name" value="BRCT_dom"/>
</dbReference>
<evidence type="ECO:0000313" key="2">
    <source>
        <dbReference type="EMBL" id="KAK3872644.1"/>
    </source>
</evidence>
<dbReference type="SUPFAM" id="SSF52113">
    <property type="entry name" value="BRCT domain"/>
    <property type="match status" value="1"/>
</dbReference>
<gene>
    <name evidence="2" type="ORF">Pcinc_022286</name>
</gene>
<feature type="domain" description="BRCT" evidence="1">
    <location>
        <begin position="64"/>
        <end position="132"/>
    </location>
</feature>
<organism evidence="2 3">
    <name type="scientific">Petrolisthes cinctipes</name>
    <name type="common">Flat porcelain crab</name>
    <dbReference type="NCBI Taxonomy" id="88211"/>
    <lineage>
        <taxon>Eukaryota</taxon>
        <taxon>Metazoa</taxon>
        <taxon>Ecdysozoa</taxon>
        <taxon>Arthropoda</taxon>
        <taxon>Crustacea</taxon>
        <taxon>Multicrustacea</taxon>
        <taxon>Malacostraca</taxon>
        <taxon>Eumalacostraca</taxon>
        <taxon>Eucarida</taxon>
        <taxon>Decapoda</taxon>
        <taxon>Pleocyemata</taxon>
        <taxon>Anomura</taxon>
        <taxon>Galatheoidea</taxon>
        <taxon>Porcellanidae</taxon>
        <taxon>Petrolisthes</taxon>
    </lineage>
</organism>
<dbReference type="EMBL" id="JAWQEG010002336">
    <property type="protein sequence ID" value="KAK3872644.1"/>
    <property type="molecule type" value="Genomic_DNA"/>
</dbReference>
<dbReference type="Proteomes" id="UP001286313">
    <property type="component" value="Unassembled WGS sequence"/>
</dbReference>
<keyword evidence="3" id="KW-1185">Reference proteome</keyword>
<comment type="caution">
    <text evidence="2">The sequence shown here is derived from an EMBL/GenBank/DDBJ whole genome shotgun (WGS) entry which is preliminary data.</text>
</comment>
<evidence type="ECO:0000313" key="3">
    <source>
        <dbReference type="Proteomes" id="UP001286313"/>
    </source>
</evidence>
<evidence type="ECO:0000259" key="1">
    <source>
        <dbReference type="PROSITE" id="PS50172"/>
    </source>
</evidence>
<dbReference type="AlphaFoldDB" id="A0AAE1FFS9"/>
<sequence length="171" mass="19423">MYMNVEGRVPRVVVVTSVSSLPCSDSPVNSSIHHTAYRCLGHVSKSKSSTLRQRFRWPSRSEWPNSALVSGFSVGHMEKLRRVVNARGATRFNQLSEAVSHVVLGKKVDEHLTTIQGWNLRPQIIYVDWIAEQERSVWGFKWPSSSSKGHRKNKNNSSLDFNNETQELLFG</sequence>
<proteinExistence type="predicted"/>